<dbReference type="EMBL" id="CP002271">
    <property type="protein sequence ID" value="ADO76068.1"/>
    <property type="molecule type" value="Genomic_DNA"/>
</dbReference>
<dbReference type="RefSeq" id="WP_013378303.1">
    <property type="nucleotide sequence ID" value="NC_014623.1"/>
</dbReference>
<dbReference type="Proteomes" id="UP000001351">
    <property type="component" value="Chromosome"/>
</dbReference>
<evidence type="ECO:0000313" key="1">
    <source>
        <dbReference type="EMBL" id="ADO76068.1"/>
    </source>
</evidence>
<gene>
    <name evidence="1" type="ordered locus">STAUR_8314</name>
</gene>
<reference evidence="1 2" key="1">
    <citation type="journal article" date="2011" name="Mol. Biol. Evol.">
        <title>Comparative genomic analysis of fruiting body formation in Myxococcales.</title>
        <authorList>
            <person name="Huntley S."/>
            <person name="Hamann N."/>
            <person name="Wegener-Feldbrugge S."/>
            <person name="Treuner-Lange A."/>
            <person name="Kube M."/>
            <person name="Reinhardt R."/>
            <person name="Klages S."/>
            <person name="Muller R."/>
            <person name="Ronning C.M."/>
            <person name="Nierman W.C."/>
            <person name="Sogaard-Andersen L."/>
        </authorList>
    </citation>
    <scope>NUCLEOTIDE SEQUENCE [LARGE SCALE GENOMIC DNA]</scope>
    <source>
        <strain evidence="1 2">DW4/3-1</strain>
    </source>
</reference>
<dbReference type="AlphaFoldDB" id="E3FXT9"/>
<keyword evidence="2" id="KW-1185">Reference proteome</keyword>
<dbReference type="STRING" id="378806.STAUR_8314"/>
<sequence length="206" mass="22863">MTFTWRASSFDPVASNNSGTPAFPLSDEAGWGLRHFLNRVESVAHAWAQTAMDERAWKFVGDAPTGESEPFYVLSGDLGGVAKPREKTPPRKWPRAAIEKICADLAYELKLPVPPVTLWKASRKLNLLVSLLAVSLIPFEPAVAWNQNAGNLIFTEEESGLVRTAHIDFSNSLFFGFSQSSPDIIEPVRAYPDAGQLWTFKFLNPR</sequence>
<evidence type="ECO:0000313" key="2">
    <source>
        <dbReference type="Proteomes" id="UP000001351"/>
    </source>
</evidence>
<proteinExistence type="predicted"/>
<protein>
    <submittedName>
        <fullName evidence="1">Uncharacterized protein</fullName>
    </submittedName>
</protein>
<name>E3FXT9_STIAD</name>
<accession>E3FXT9</accession>
<dbReference type="KEGG" id="sur:STAUR_8314"/>
<organism evidence="1 2">
    <name type="scientific">Stigmatella aurantiaca (strain DW4/3-1)</name>
    <dbReference type="NCBI Taxonomy" id="378806"/>
    <lineage>
        <taxon>Bacteria</taxon>
        <taxon>Pseudomonadati</taxon>
        <taxon>Myxococcota</taxon>
        <taxon>Myxococcia</taxon>
        <taxon>Myxococcales</taxon>
        <taxon>Cystobacterineae</taxon>
        <taxon>Archangiaceae</taxon>
        <taxon>Stigmatella</taxon>
    </lineage>
</organism>
<dbReference type="HOGENOM" id="CLU_1331264_0_0_7"/>